<dbReference type="OrthoDB" id="361242at2759"/>
<dbReference type="Proteomes" id="UP000009046">
    <property type="component" value="Unassembled WGS sequence"/>
</dbReference>
<dbReference type="InterPro" id="IPR027786">
    <property type="entry name" value="Nse4/EID"/>
</dbReference>
<evidence type="ECO:0000256" key="7">
    <source>
        <dbReference type="RuleBase" id="RU365071"/>
    </source>
</evidence>
<evidence type="ECO:0000256" key="8">
    <source>
        <dbReference type="SAM" id="MobiDB-lite"/>
    </source>
</evidence>
<dbReference type="PANTHER" id="PTHR16140:SF0">
    <property type="entry name" value="NON-STRUCTURAL MAINTENANCE OF CHROMOSOMES ELEMENT 4"/>
    <property type="match status" value="1"/>
</dbReference>
<organism>
    <name type="scientific">Pediculus humanus subsp. corporis</name>
    <name type="common">Body louse</name>
    <dbReference type="NCBI Taxonomy" id="121224"/>
    <lineage>
        <taxon>Eukaryota</taxon>
        <taxon>Metazoa</taxon>
        <taxon>Ecdysozoa</taxon>
        <taxon>Arthropoda</taxon>
        <taxon>Hexapoda</taxon>
        <taxon>Insecta</taxon>
        <taxon>Pterygota</taxon>
        <taxon>Neoptera</taxon>
        <taxon>Paraneoptera</taxon>
        <taxon>Psocodea</taxon>
        <taxon>Troctomorpha</taxon>
        <taxon>Phthiraptera</taxon>
        <taxon>Anoplura</taxon>
        <taxon>Pediculidae</taxon>
        <taxon>Pediculus</taxon>
    </lineage>
</organism>
<comment type="subunit">
    <text evidence="7">Component of the SMC5-SMC6 complex.</text>
</comment>
<dbReference type="EMBL" id="AAZO01001095">
    <property type="status" value="NOT_ANNOTATED_CDS"/>
    <property type="molecule type" value="Genomic_DNA"/>
</dbReference>
<evidence type="ECO:0000259" key="9">
    <source>
        <dbReference type="Pfam" id="PF08743"/>
    </source>
</evidence>
<dbReference type="GO" id="GO:0005634">
    <property type="term" value="C:nucleus"/>
    <property type="evidence" value="ECO:0007669"/>
    <property type="project" value="UniProtKB-SubCell"/>
</dbReference>
<comment type="similarity">
    <text evidence="2 7">Belongs to the NSE4 family.</text>
</comment>
<dbReference type="CTD" id="8238011"/>
<dbReference type="AlphaFoldDB" id="E0VCP1"/>
<dbReference type="PANTHER" id="PTHR16140">
    <property type="entry name" value="NON-STRUCTURAL MAINTENANCE OF CHROMOSOMES ELEMENT 4"/>
    <property type="match status" value="1"/>
</dbReference>
<dbReference type="OMA" id="GLNWMED"/>
<dbReference type="FunCoup" id="E0VCP1">
    <property type="interactions" value="126"/>
</dbReference>
<evidence type="ECO:0000256" key="2">
    <source>
        <dbReference type="ARBA" id="ARBA00008997"/>
    </source>
</evidence>
<reference evidence="10" key="1">
    <citation type="submission" date="2007-04" db="EMBL/GenBank/DDBJ databases">
        <title>Annotation of Pediculus humanus corporis strain USDA.</title>
        <authorList>
            <person name="Kirkness E."/>
            <person name="Hannick L."/>
            <person name="Hass B."/>
            <person name="Bruggner R."/>
            <person name="Lawson D."/>
            <person name="Bidwell S."/>
            <person name="Joardar V."/>
            <person name="Caler E."/>
            <person name="Walenz B."/>
            <person name="Inman J."/>
            <person name="Schobel S."/>
            <person name="Galinsky K."/>
            <person name="Amedeo P."/>
            <person name="Strausberg R."/>
        </authorList>
    </citation>
    <scope>NUCLEOTIDE SEQUENCE</scope>
    <source>
        <strain evidence="10">USDA</strain>
    </source>
</reference>
<dbReference type="HOGENOM" id="CLU_041037_3_1_1"/>
<evidence type="ECO:0000313" key="12">
    <source>
        <dbReference type="Proteomes" id="UP000009046"/>
    </source>
</evidence>
<keyword evidence="4 7" id="KW-0233">DNA recombination</keyword>
<reference evidence="10" key="2">
    <citation type="submission" date="2007-04" db="EMBL/GenBank/DDBJ databases">
        <title>The genome of the human body louse.</title>
        <authorList>
            <consortium name="The Human Body Louse Genome Consortium"/>
            <person name="Kirkness E."/>
            <person name="Walenz B."/>
            <person name="Hass B."/>
            <person name="Bruggner R."/>
            <person name="Strausberg R."/>
        </authorList>
    </citation>
    <scope>NUCLEOTIDE SEQUENCE</scope>
    <source>
        <strain evidence="10">USDA</strain>
    </source>
</reference>
<dbReference type="STRING" id="121224.E0VCP1"/>
<dbReference type="KEGG" id="phu:Phum_PHUM091750"/>
<dbReference type="Pfam" id="PF08743">
    <property type="entry name" value="Nse4_C"/>
    <property type="match status" value="1"/>
</dbReference>
<dbReference type="InParanoid" id="E0VCP1"/>
<evidence type="ECO:0000256" key="3">
    <source>
        <dbReference type="ARBA" id="ARBA00022763"/>
    </source>
</evidence>
<dbReference type="GO" id="GO:0030915">
    <property type="term" value="C:Smc5-Smc6 complex"/>
    <property type="evidence" value="ECO:0007669"/>
    <property type="project" value="UniProtKB-UniRule"/>
</dbReference>
<dbReference type="eggNOG" id="KOG2866">
    <property type="taxonomic scope" value="Eukaryota"/>
</dbReference>
<gene>
    <name evidence="11" type="primary">8238011</name>
    <name evidence="10" type="ORF">Phum_PHUM091750</name>
</gene>
<feature type="compositionally biased region" description="Polar residues" evidence="8">
    <location>
        <begin position="161"/>
        <end position="172"/>
    </location>
</feature>
<feature type="region of interest" description="Disordered" evidence="8">
    <location>
        <begin position="155"/>
        <end position="175"/>
    </location>
</feature>
<dbReference type="GO" id="GO:0006281">
    <property type="term" value="P:DNA repair"/>
    <property type="evidence" value="ECO:0007669"/>
    <property type="project" value="UniProtKB-UniRule"/>
</dbReference>
<dbReference type="GO" id="GO:0006310">
    <property type="term" value="P:DNA recombination"/>
    <property type="evidence" value="ECO:0007669"/>
    <property type="project" value="UniProtKB-UniRule"/>
</dbReference>
<evidence type="ECO:0000256" key="4">
    <source>
        <dbReference type="ARBA" id="ARBA00023172"/>
    </source>
</evidence>
<accession>E0VCP1</accession>
<protein>
    <recommendedName>
        <fullName evidence="7">Non-structural maintenance of chromosomes element 4</fullName>
    </recommendedName>
</protein>
<reference evidence="11" key="3">
    <citation type="submission" date="2021-02" db="UniProtKB">
        <authorList>
            <consortium name="EnsemblMetazoa"/>
        </authorList>
    </citation>
    <scope>IDENTIFICATION</scope>
    <source>
        <strain evidence="11">USDA</strain>
    </source>
</reference>
<evidence type="ECO:0000313" key="11">
    <source>
        <dbReference type="EnsemblMetazoa" id="PHUM091750-PA"/>
    </source>
</evidence>
<comment type="subcellular location">
    <subcellularLocation>
        <location evidence="1 7">Nucleus</location>
    </subcellularLocation>
</comment>
<dbReference type="EnsemblMetazoa" id="PHUM091750-RA">
    <property type="protein sequence ID" value="PHUM091750-PA"/>
    <property type="gene ID" value="PHUM091750"/>
</dbReference>
<proteinExistence type="inferred from homology"/>
<keyword evidence="6 7" id="KW-0539">Nucleus</keyword>
<feature type="domain" description="Non-structural maintenance of chromosome element 4 C-terminal" evidence="9">
    <location>
        <begin position="206"/>
        <end position="290"/>
    </location>
</feature>
<comment type="function">
    <text evidence="7">Component of the SMC5-SMC6 complex, that promotes sister chromatid alignment after DNA damage and facilitates double-stranded DNA breaks (DSBs) repair via homologous recombination between sister chromatids.</text>
</comment>
<dbReference type="GeneID" id="8238011"/>
<evidence type="ECO:0000256" key="5">
    <source>
        <dbReference type="ARBA" id="ARBA00023204"/>
    </source>
</evidence>
<keyword evidence="3 7" id="KW-0227">DNA damage</keyword>
<evidence type="ECO:0000256" key="1">
    <source>
        <dbReference type="ARBA" id="ARBA00004123"/>
    </source>
</evidence>
<dbReference type="RefSeq" id="XP_002423885.1">
    <property type="nucleotide sequence ID" value="XM_002423840.1"/>
</dbReference>
<evidence type="ECO:0000256" key="6">
    <source>
        <dbReference type="ARBA" id="ARBA00023242"/>
    </source>
</evidence>
<evidence type="ECO:0000313" key="10">
    <source>
        <dbReference type="EMBL" id="EEB11147.1"/>
    </source>
</evidence>
<keyword evidence="12" id="KW-1185">Reference proteome</keyword>
<sequence>MNKSSTSSISNQQMLKMEDLLEEITEIQKSNQNPEKIMIRVEEIIKESSSMVEDSTLSNEVVLDAKILHIGSDCINSNVSSLVTNLTSFNEDKYINGVLNYIEEISEDSLSEIKWDNIAPSTYTLFKKSEPVTFMLGPLKLKATENVDSVIKEKVERQKRSQQQTEKITLASSDDYEPVHQEDTSDVYKHIFKCLIQEYIKNNKKPINYAKFILDPMDFWKTIENIFHFSFLIRDGSVKMCLINDEIFTKPMSKKSNDNPVSSNVQFCLTLSYDDWKKLVEKFEITKPCISPNELQSFKVLV</sequence>
<dbReference type="EMBL" id="DS235060">
    <property type="protein sequence ID" value="EEB11147.1"/>
    <property type="molecule type" value="Genomic_DNA"/>
</dbReference>
<name>E0VCP1_PEDHC</name>
<keyword evidence="5 7" id="KW-0234">DNA repair</keyword>
<dbReference type="InterPro" id="IPR014854">
    <property type="entry name" value="Nse4_C"/>
</dbReference>
<dbReference type="VEuPathDB" id="VectorBase:PHUM091750"/>